<dbReference type="RefSeq" id="WP_284215713.1">
    <property type="nucleotide sequence ID" value="NZ_BSOT01000002.1"/>
</dbReference>
<proteinExistence type="predicted"/>
<evidence type="ECO:0000313" key="2">
    <source>
        <dbReference type="Proteomes" id="UP001156601"/>
    </source>
</evidence>
<evidence type="ECO:0000313" key="1">
    <source>
        <dbReference type="EMBL" id="GLR69385.1"/>
    </source>
</evidence>
<reference evidence="1" key="2">
    <citation type="submission" date="2023-01" db="EMBL/GenBank/DDBJ databases">
        <title>Draft genome sequence of Agaribacter marinus strain NBRC 110023.</title>
        <authorList>
            <person name="Sun Q."/>
            <person name="Mori K."/>
        </authorList>
    </citation>
    <scope>NUCLEOTIDE SEQUENCE</scope>
    <source>
        <strain evidence="1">NBRC 110023</strain>
    </source>
</reference>
<dbReference type="AlphaFoldDB" id="A0AA37T0J5"/>
<evidence type="ECO:0008006" key="3">
    <source>
        <dbReference type="Google" id="ProtNLM"/>
    </source>
</evidence>
<reference evidence="1" key="1">
    <citation type="journal article" date="2014" name="Int. J. Syst. Evol. Microbiol.">
        <title>Complete genome sequence of Corynebacterium casei LMG S-19264T (=DSM 44701T), isolated from a smear-ripened cheese.</title>
        <authorList>
            <consortium name="US DOE Joint Genome Institute (JGI-PGF)"/>
            <person name="Walter F."/>
            <person name="Albersmeier A."/>
            <person name="Kalinowski J."/>
            <person name="Ruckert C."/>
        </authorList>
    </citation>
    <scope>NUCLEOTIDE SEQUENCE</scope>
    <source>
        <strain evidence="1">NBRC 110023</strain>
    </source>
</reference>
<dbReference type="EMBL" id="BSOT01000002">
    <property type="protein sequence ID" value="GLR69385.1"/>
    <property type="molecule type" value="Genomic_DNA"/>
</dbReference>
<accession>A0AA37T0J5</accession>
<dbReference type="Pfam" id="PF13704">
    <property type="entry name" value="Glyco_tranf_2_4"/>
    <property type="match status" value="1"/>
</dbReference>
<keyword evidence="2" id="KW-1185">Reference proteome</keyword>
<sequence>MRVKLVAIAKDEAAYLPEWIFHHLNVGFDSIDIHINNTTDNTWEIANKLKTLSSVNFIDSDTYFADGKSFPQEHVYADALESARKNKFTHLMYLDIDEFWIAKDQDISVKDFLKRHPGKNIFSFNWLGKTNEKPFSSIYEEDLKGRTLRQVKTLFATHLPISTVDIHNVYVPDEKYYLADGRTWDFPQYHKNASAVREPFFKNKTEDFFVVHRLYRSQKEYISLLLRGRPKRAGNIKSAFKNNRNGYISPTETKRSETIAISAFSERHTTFKKWCAKYDLLPDIDAARELIIKRYNKTLDTIKMSSSTELKVLRNLLKYVDDKKALSVFNAYERKAVHGKKIEAAAHLKEAAISLEQVDLNLAYELICTAQALKPNGPHIAQKKAQYKKLLGIT</sequence>
<organism evidence="1 2">
    <name type="scientific">Agaribacter marinus</name>
    <dbReference type="NCBI Taxonomy" id="1431249"/>
    <lineage>
        <taxon>Bacteria</taxon>
        <taxon>Pseudomonadati</taxon>
        <taxon>Pseudomonadota</taxon>
        <taxon>Gammaproteobacteria</taxon>
        <taxon>Alteromonadales</taxon>
        <taxon>Alteromonadaceae</taxon>
        <taxon>Agaribacter</taxon>
    </lineage>
</organism>
<dbReference type="Proteomes" id="UP001156601">
    <property type="component" value="Unassembled WGS sequence"/>
</dbReference>
<protein>
    <recommendedName>
        <fullName evidence="3">Glycosyl transferase family 2</fullName>
    </recommendedName>
</protein>
<gene>
    <name evidence="1" type="ORF">GCM10007852_02930</name>
</gene>
<comment type="caution">
    <text evidence="1">The sequence shown here is derived from an EMBL/GenBank/DDBJ whole genome shotgun (WGS) entry which is preliminary data.</text>
</comment>
<name>A0AA37T0J5_9ALTE</name>